<evidence type="ECO:0000313" key="5">
    <source>
        <dbReference type="Proteomes" id="UP000265768"/>
    </source>
</evidence>
<dbReference type="EMBL" id="QZEY01000004">
    <property type="protein sequence ID" value="RJL32640.1"/>
    <property type="molecule type" value="Genomic_DNA"/>
</dbReference>
<feature type="transmembrane region" description="Helical" evidence="2">
    <location>
        <begin position="334"/>
        <end position="354"/>
    </location>
</feature>
<dbReference type="InterPro" id="IPR011009">
    <property type="entry name" value="Kinase-like_dom_sf"/>
</dbReference>
<evidence type="ECO:0000256" key="1">
    <source>
        <dbReference type="SAM" id="MobiDB-lite"/>
    </source>
</evidence>
<protein>
    <recommendedName>
        <fullName evidence="3">Ig-like domain-containing protein</fullName>
    </recommendedName>
</protein>
<evidence type="ECO:0000259" key="3">
    <source>
        <dbReference type="PROSITE" id="PS50835"/>
    </source>
</evidence>
<evidence type="ECO:0000313" key="4">
    <source>
        <dbReference type="EMBL" id="RJL32640.1"/>
    </source>
</evidence>
<name>A0A3A4BEB1_9ACTN</name>
<dbReference type="SUPFAM" id="SSF56112">
    <property type="entry name" value="Protein kinase-like (PK-like)"/>
    <property type="match status" value="1"/>
</dbReference>
<keyword evidence="2" id="KW-0472">Membrane</keyword>
<dbReference type="AlphaFoldDB" id="A0A3A4BEB1"/>
<evidence type="ECO:0000256" key="2">
    <source>
        <dbReference type="SAM" id="Phobius"/>
    </source>
</evidence>
<feature type="compositionally biased region" description="Gly residues" evidence="1">
    <location>
        <begin position="282"/>
        <end position="295"/>
    </location>
</feature>
<dbReference type="OrthoDB" id="3328426at2"/>
<feature type="region of interest" description="Disordered" evidence="1">
    <location>
        <begin position="247"/>
        <end position="296"/>
    </location>
</feature>
<accession>A0A3A4BEB1</accession>
<organism evidence="4 5">
    <name type="scientific">Bailinhaonella thermotolerans</name>
    <dbReference type="NCBI Taxonomy" id="1070861"/>
    <lineage>
        <taxon>Bacteria</taxon>
        <taxon>Bacillati</taxon>
        <taxon>Actinomycetota</taxon>
        <taxon>Actinomycetes</taxon>
        <taxon>Streptosporangiales</taxon>
        <taxon>Streptosporangiaceae</taxon>
        <taxon>Bailinhaonella</taxon>
    </lineage>
</organism>
<dbReference type="InterPro" id="IPR007110">
    <property type="entry name" value="Ig-like_dom"/>
</dbReference>
<comment type="caution">
    <text evidence="4">The sequence shown here is derived from an EMBL/GenBank/DDBJ whole genome shotgun (WGS) entry which is preliminary data.</text>
</comment>
<keyword evidence="5" id="KW-1185">Reference proteome</keyword>
<reference evidence="4 5" key="1">
    <citation type="submission" date="2018-09" db="EMBL/GenBank/DDBJ databases">
        <title>YIM 75507 draft genome.</title>
        <authorList>
            <person name="Tang S."/>
            <person name="Feng Y."/>
        </authorList>
    </citation>
    <scope>NUCLEOTIDE SEQUENCE [LARGE SCALE GENOMIC DNA]</scope>
    <source>
        <strain evidence="4 5">YIM 75507</strain>
    </source>
</reference>
<sequence>MNVAGHRLTGQARPGDLGVWETTAGPGGAPAGALRFDMRLLTAPEALNRLVVAIGAARERALPGLLPVADLVRSGPQVWLLTTRPPAPTAGTLLGDRTLDLGNAATVLHETASALLALHAAGSAHGALDADSVVIDADGRALLAEAGLLAAIRGVPPRPDLDARAWAALTRLLAVSWRGTAAATDLLEHAAATAESAGLAAAAEALVTGRNVFPRDFLRRAALAGAARRSMPPPGAAAGGNEPVETTTLLQFPGDHPAPGPAHTPSPPYGGAEAGGTPYRMEGGGGEGGGPGHAGALGERGEMRFGPGVETMAARIWREENTATRARKRTRRRAPVFGAGVFIVTAAVAAVLWFTRGPALAVESVAVQAPRGALGCDSRATLTGVITTNGAAGRIRYAWFKDGESAGEFEETVTPAQRTAEVTFHWTIKGEGEIRPTATLRVLSPAPVREAEATFTYRCR</sequence>
<dbReference type="PROSITE" id="PS50835">
    <property type="entry name" value="IG_LIKE"/>
    <property type="match status" value="1"/>
</dbReference>
<dbReference type="Proteomes" id="UP000265768">
    <property type="component" value="Unassembled WGS sequence"/>
</dbReference>
<keyword evidence="2" id="KW-1133">Transmembrane helix</keyword>
<feature type="compositionally biased region" description="Pro residues" evidence="1">
    <location>
        <begin position="256"/>
        <end position="268"/>
    </location>
</feature>
<feature type="domain" description="Ig-like" evidence="3">
    <location>
        <begin position="358"/>
        <end position="460"/>
    </location>
</feature>
<dbReference type="RefSeq" id="WP_119926889.1">
    <property type="nucleotide sequence ID" value="NZ_QZEY01000004.1"/>
</dbReference>
<gene>
    <name evidence="4" type="ORF">D5H75_14125</name>
</gene>
<keyword evidence="2" id="KW-0812">Transmembrane</keyword>
<proteinExistence type="predicted"/>
<dbReference type="Gene3D" id="1.10.510.10">
    <property type="entry name" value="Transferase(Phosphotransferase) domain 1"/>
    <property type="match status" value="1"/>
</dbReference>